<gene>
    <name evidence="7" type="ORF">METZ01_LOCUS250619</name>
</gene>
<dbReference type="InterPro" id="IPR032466">
    <property type="entry name" value="Metal_Hydrolase"/>
</dbReference>
<dbReference type="Gene3D" id="3.20.20.140">
    <property type="entry name" value="Metal-dependent hydrolases"/>
    <property type="match status" value="1"/>
</dbReference>
<dbReference type="PANTHER" id="PTHR30068:SF4">
    <property type="entry name" value="URONATE ISOMERASE"/>
    <property type="match status" value="1"/>
</dbReference>
<sequence>MAFIHDEFLLNNEPARRLYHDYAVGEPILDYHNHLPPGEIAENRQFANLGEMWLEGDHYKWRAMRANGEPEEVITGNASAKDKYLAWARTVPHTLCNPLYHWTHLELSRHFGIDTLLSEETAEEIWETANERLAQPGLSVHGILKQFDVRALCTTDDPTESLAHHEAIAGLGIRTKVYPTFRPDKAWSVDQPEDFNAWADKLAATANGDTSTL</sequence>
<evidence type="ECO:0000256" key="3">
    <source>
        <dbReference type="ARBA" id="ARBA00008397"/>
    </source>
</evidence>
<dbReference type="GO" id="GO:0019698">
    <property type="term" value="P:D-galacturonate catabolic process"/>
    <property type="evidence" value="ECO:0007669"/>
    <property type="project" value="TreeGrafter"/>
</dbReference>
<dbReference type="SUPFAM" id="SSF51556">
    <property type="entry name" value="Metallo-dependent hydrolases"/>
    <property type="match status" value="1"/>
</dbReference>
<comment type="similarity">
    <text evidence="3">Belongs to the metallo-dependent hydrolases superfamily. Uronate isomerase family.</text>
</comment>
<dbReference type="PANTHER" id="PTHR30068">
    <property type="entry name" value="URONATE ISOMERASE"/>
    <property type="match status" value="1"/>
</dbReference>
<keyword evidence="6" id="KW-0413">Isomerase</keyword>
<dbReference type="Gene3D" id="1.10.2020.10">
    <property type="entry name" value="uronate isomerase, domain 2, chain A"/>
    <property type="match status" value="1"/>
</dbReference>
<dbReference type="UniPathway" id="UPA00246"/>
<name>A0A382IEH0_9ZZZZ</name>
<dbReference type="AlphaFoldDB" id="A0A382IEH0"/>
<protein>
    <recommendedName>
        <fullName evidence="5">Uronate isomerase</fullName>
        <ecNumber evidence="4">5.3.1.12</ecNumber>
    </recommendedName>
</protein>
<evidence type="ECO:0000313" key="7">
    <source>
        <dbReference type="EMBL" id="SVB97765.1"/>
    </source>
</evidence>
<dbReference type="EMBL" id="UINC01066747">
    <property type="protein sequence ID" value="SVB97765.1"/>
    <property type="molecule type" value="Genomic_DNA"/>
</dbReference>
<evidence type="ECO:0000256" key="2">
    <source>
        <dbReference type="ARBA" id="ARBA00004892"/>
    </source>
</evidence>
<dbReference type="Pfam" id="PF02614">
    <property type="entry name" value="UxaC"/>
    <property type="match status" value="1"/>
</dbReference>
<feature type="non-terminal residue" evidence="7">
    <location>
        <position position="213"/>
    </location>
</feature>
<dbReference type="InterPro" id="IPR003766">
    <property type="entry name" value="Uronate_isomerase"/>
</dbReference>
<dbReference type="GO" id="GO:0042840">
    <property type="term" value="P:D-glucuronate catabolic process"/>
    <property type="evidence" value="ECO:0007669"/>
    <property type="project" value="TreeGrafter"/>
</dbReference>
<accession>A0A382IEH0</accession>
<dbReference type="GO" id="GO:0008880">
    <property type="term" value="F:glucuronate isomerase activity"/>
    <property type="evidence" value="ECO:0007669"/>
    <property type="project" value="UniProtKB-EC"/>
</dbReference>
<evidence type="ECO:0000256" key="4">
    <source>
        <dbReference type="ARBA" id="ARBA00012546"/>
    </source>
</evidence>
<comment type="pathway">
    <text evidence="2">Carbohydrate metabolism; pentose and glucuronate interconversion.</text>
</comment>
<reference evidence="7" key="1">
    <citation type="submission" date="2018-05" db="EMBL/GenBank/DDBJ databases">
        <authorList>
            <person name="Lanie J.A."/>
            <person name="Ng W.-L."/>
            <person name="Kazmierczak K.M."/>
            <person name="Andrzejewski T.M."/>
            <person name="Davidsen T.M."/>
            <person name="Wayne K.J."/>
            <person name="Tettelin H."/>
            <person name="Glass J.I."/>
            <person name="Rusch D."/>
            <person name="Podicherti R."/>
            <person name="Tsui H.-C.T."/>
            <person name="Winkler M.E."/>
        </authorList>
    </citation>
    <scope>NUCLEOTIDE SEQUENCE</scope>
</reference>
<comment type="catalytic activity">
    <reaction evidence="1">
        <text>D-glucuronate = D-fructuronate</text>
        <dbReference type="Rhea" id="RHEA:13049"/>
        <dbReference type="ChEBI" id="CHEBI:58720"/>
        <dbReference type="ChEBI" id="CHEBI:59863"/>
        <dbReference type="EC" id="5.3.1.12"/>
    </reaction>
</comment>
<evidence type="ECO:0000256" key="6">
    <source>
        <dbReference type="ARBA" id="ARBA00023235"/>
    </source>
</evidence>
<organism evidence="7">
    <name type="scientific">marine metagenome</name>
    <dbReference type="NCBI Taxonomy" id="408172"/>
    <lineage>
        <taxon>unclassified sequences</taxon>
        <taxon>metagenomes</taxon>
        <taxon>ecological metagenomes</taxon>
    </lineage>
</organism>
<evidence type="ECO:0000256" key="1">
    <source>
        <dbReference type="ARBA" id="ARBA00001165"/>
    </source>
</evidence>
<dbReference type="EC" id="5.3.1.12" evidence="4"/>
<evidence type="ECO:0000256" key="5">
    <source>
        <dbReference type="ARBA" id="ARBA00020555"/>
    </source>
</evidence>
<proteinExistence type="inferred from homology"/>